<sequence length="152" mass="16043">MAPESQAREKSAAAGSNGYGTNQSTTQLRRSRRSASVVTVPNMITLSSDSRVAVSRPATQKRRADPSSDVDSVQSTTKANKKKSKPNSSKKNQVAKNSSASASTSNKAAKTAGKPKKGNSAIATEAAINNNEAYDFDQDFTDADGSKDEKKK</sequence>
<reference evidence="2 3" key="1">
    <citation type="submission" date="2017-11" db="EMBL/GenBank/DDBJ databases">
        <title>De novo assembly and phasing of dikaryotic genomes from two isolates of Puccinia coronata f. sp. avenae, the causal agent of oat crown rust.</title>
        <authorList>
            <person name="Miller M.E."/>
            <person name="Zhang Y."/>
            <person name="Omidvar V."/>
            <person name="Sperschneider J."/>
            <person name="Schwessinger B."/>
            <person name="Raley C."/>
            <person name="Palmer J.M."/>
            <person name="Garnica D."/>
            <person name="Upadhyaya N."/>
            <person name="Rathjen J."/>
            <person name="Taylor J.M."/>
            <person name="Park R.F."/>
            <person name="Dodds P.N."/>
            <person name="Hirsch C.D."/>
            <person name="Kianian S.F."/>
            <person name="Figueroa M."/>
        </authorList>
    </citation>
    <scope>NUCLEOTIDE SEQUENCE [LARGE SCALE GENOMIC DNA]</scope>
    <source>
        <strain evidence="2">12NC29</strain>
    </source>
</reference>
<evidence type="ECO:0000313" key="3">
    <source>
        <dbReference type="Proteomes" id="UP000235388"/>
    </source>
</evidence>
<feature type="compositionally biased region" description="Low complexity" evidence="1">
    <location>
        <begin position="86"/>
        <end position="133"/>
    </location>
</feature>
<comment type="caution">
    <text evidence="2">The sequence shown here is derived from an EMBL/GenBank/DDBJ whole genome shotgun (WGS) entry which is preliminary data.</text>
</comment>
<proteinExistence type="predicted"/>
<dbReference type="EMBL" id="PGCJ01000787">
    <property type="protein sequence ID" value="PLW21155.1"/>
    <property type="molecule type" value="Genomic_DNA"/>
</dbReference>
<dbReference type="AlphaFoldDB" id="A0A2N5T6N7"/>
<feature type="region of interest" description="Disordered" evidence="1">
    <location>
        <begin position="1"/>
        <end position="152"/>
    </location>
</feature>
<gene>
    <name evidence="2" type="ORF">PCANC_05505</name>
</gene>
<feature type="compositionally biased region" description="Polar residues" evidence="1">
    <location>
        <begin position="19"/>
        <end position="28"/>
    </location>
</feature>
<accession>A0A2N5T6N7</accession>
<keyword evidence="3" id="KW-1185">Reference proteome</keyword>
<evidence type="ECO:0000256" key="1">
    <source>
        <dbReference type="SAM" id="MobiDB-lite"/>
    </source>
</evidence>
<organism evidence="2 3">
    <name type="scientific">Puccinia coronata f. sp. avenae</name>
    <dbReference type="NCBI Taxonomy" id="200324"/>
    <lineage>
        <taxon>Eukaryota</taxon>
        <taxon>Fungi</taxon>
        <taxon>Dikarya</taxon>
        <taxon>Basidiomycota</taxon>
        <taxon>Pucciniomycotina</taxon>
        <taxon>Pucciniomycetes</taxon>
        <taxon>Pucciniales</taxon>
        <taxon>Pucciniaceae</taxon>
        <taxon>Puccinia</taxon>
    </lineage>
</organism>
<evidence type="ECO:0000313" key="2">
    <source>
        <dbReference type="EMBL" id="PLW21155.1"/>
    </source>
</evidence>
<dbReference type="Proteomes" id="UP000235388">
    <property type="component" value="Unassembled WGS sequence"/>
</dbReference>
<feature type="compositionally biased region" description="Basic and acidic residues" evidence="1">
    <location>
        <begin position="1"/>
        <end position="11"/>
    </location>
</feature>
<protein>
    <submittedName>
        <fullName evidence="2">Uncharacterized protein</fullName>
    </submittedName>
</protein>
<name>A0A2N5T6N7_9BASI</name>